<name>A0AAN0J357_AMPQE</name>
<dbReference type="FunFam" id="2.20.100.10:FF:000005">
    <property type="entry name" value="ADAM metallopeptidase with thrombospondin type 1 motif 9"/>
    <property type="match status" value="1"/>
</dbReference>
<dbReference type="Pfam" id="PF19030">
    <property type="entry name" value="TSP1_ADAMTS"/>
    <property type="match status" value="2"/>
</dbReference>
<dbReference type="RefSeq" id="XP_019851156.1">
    <property type="nucleotide sequence ID" value="XM_019995597.1"/>
</dbReference>
<organism evidence="5 6">
    <name type="scientific">Amphimedon queenslandica</name>
    <name type="common">Sponge</name>
    <dbReference type="NCBI Taxonomy" id="400682"/>
    <lineage>
        <taxon>Eukaryota</taxon>
        <taxon>Metazoa</taxon>
        <taxon>Porifera</taxon>
        <taxon>Demospongiae</taxon>
        <taxon>Heteroscleromorpha</taxon>
        <taxon>Haplosclerida</taxon>
        <taxon>Niphatidae</taxon>
        <taxon>Amphimedon</taxon>
    </lineage>
</organism>
<dbReference type="PANTHER" id="PTHR13723:SF281">
    <property type="entry name" value="PAPILIN"/>
    <property type="match status" value="1"/>
</dbReference>
<dbReference type="Gene3D" id="2.20.100.10">
    <property type="entry name" value="Thrombospondin type-1 (TSP1) repeat"/>
    <property type="match status" value="2"/>
</dbReference>
<dbReference type="InterPro" id="IPR050439">
    <property type="entry name" value="ADAMTS_ADAMTS-like"/>
</dbReference>
<evidence type="ECO:0000313" key="5">
    <source>
        <dbReference type="EnsemblMetazoa" id="XP_019851156.1"/>
    </source>
</evidence>
<dbReference type="Proteomes" id="UP000007879">
    <property type="component" value="Unassembled WGS sequence"/>
</dbReference>
<dbReference type="GO" id="GO:0004222">
    <property type="term" value="F:metalloendopeptidase activity"/>
    <property type="evidence" value="ECO:0007669"/>
    <property type="project" value="TreeGrafter"/>
</dbReference>
<dbReference type="KEGG" id="aqu:109581474"/>
<sequence>MRVFPGDTTEGLIGGLDPSLNYLFSISTSFNVNGIIYEGERSHFIEPTSTLSATFRATSTTLIQSPSPTINKPPQEKVWLTSPWSRCFPDCHRGVRNRTVTCMTASTRMIVDSCSSPPPSSIELCHKRGPCTQWIVESWSSCSKSCGAGYQVRRITCQTTYDNIVLDDTQCLTKRPPVFRYCFEQECPCTQSSFCEIIANTELCSRAEYQRDCHCTCGPHEL</sequence>
<dbReference type="GO" id="GO:0031012">
    <property type="term" value="C:extracellular matrix"/>
    <property type="evidence" value="ECO:0007669"/>
    <property type="project" value="TreeGrafter"/>
</dbReference>
<evidence type="ECO:0000256" key="3">
    <source>
        <dbReference type="ARBA" id="ARBA00022729"/>
    </source>
</evidence>
<dbReference type="PROSITE" id="PS50092">
    <property type="entry name" value="TSP1"/>
    <property type="match status" value="2"/>
</dbReference>
<evidence type="ECO:0000256" key="1">
    <source>
        <dbReference type="ARBA" id="ARBA00004613"/>
    </source>
</evidence>
<dbReference type="GeneID" id="109581474"/>
<evidence type="ECO:0000256" key="2">
    <source>
        <dbReference type="ARBA" id="ARBA00022525"/>
    </source>
</evidence>
<reference evidence="5" key="2">
    <citation type="submission" date="2024-06" db="UniProtKB">
        <authorList>
            <consortium name="EnsemblMetazoa"/>
        </authorList>
    </citation>
    <scope>IDENTIFICATION</scope>
</reference>
<keyword evidence="2" id="KW-0964">Secreted</keyword>
<reference evidence="6" key="1">
    <citation type="journal article" date="2010" name="Nature">
        <title>The Amphimedon queenslandica genome and the evolution of animal complexity.</title>
        <authorList>
            <person name="Srivastava M."/>
            <person name="Simakov O."/>
            <person name="Chapman J."/>
            <person name="Fahey B."/>
            <person name="Gauthier M.E."/>
            <person name="Mitros T."/>
            <person name="Richards G.S."/>
            <person name="Conaco C."/>
            <person name="Dacre M."/>
            <person name="Hellsten U."/>
            <person name="Larroux C."/>
            <person name="Putnam N.H."/>
            <person name="Stanke M."/>
            <person name="Adamska M."/>
            <person name="Darling A."/>
            <person name="Degnan S.M."/>
            <person name="Oakley T.H."/>
            <person name="Plachetzki D.C."/>
            <person name="Zhai Y."/>
            <person name="Adamski M."/>
            <person name="Calcino A."/>
            <person name="Cummins S.F."/>
            <person name="Goodstein D.M."/>
            <person name="Harris C."/>
            <person name="Jackson D.J."/>
            <person name="Leys S.P."/>
            <person name="Shu S."/>
            <person name="Woodcroft B.J."/>
            <person name="Vervoort M."/>
            <person name="Kosik K.S."/>
            <person name="Manning G."/>
            <person name="Degnan B.M."/>
            <person name="Rokhsar D.S."/>
        </authorList>
    </citation>
    <scope>NUCLEOTIDE SEQUENCE [LARGE SCALE GENOMIC DNA]</scope>
</reference>
<comment type="subcellular location">
    <subcellularLocation>
        <location evidence="1">Secreted</location>
    </subcellularLocation>
</comment>
<accession>A0AAN0J357</accession>
<dbReference type="AlphaFoldDB" id="A0AAN0J357"/>
<dbReference type="GO" id="GO:0005576">
    <property type="term" value="C:extracellular region"/>
    <property type="evidence" value="ECO:0007669"/>
    <property type="project" value="UniProtKB-SubCell"/>
</dbReference>
<protein>
    <submittedName>
        <fullName evidence="5">Uncharacterized protein</fullName>
    </submittedName>
</protein>
<dbReference type="GO" id="GO:0006508">
    <property type="term" value="P:proteolysis"/>
    <property type="evidence" value="ECO:0007669"/>
    <property type="project" value="TreeGrafter"/>
</dbReference>
<dbReference type="InterPro" id="IPR000884">
    <property type="entry name" value="TSP1_rpt"/>
</dbReference>
<dbReference type="InterPro" id="IPR036383">
    <property type="entry name" value="TSP1_rpt_sf"/>
</dbReference>
<dbReference type="SUPFAM" id="SSF82895">
    <property type="entry name" value="TSP-1 type 1 repeat"/>
    <property type="match status" value="2"/>
</dbReference>
<dbReference type="GO" id="GO:0030198">
    <property type="term" value="P:extracellular matrix organization"/>
    <property type="evidence" value="ECO:0007669"/>
    <property type="project" value="TreeGrafter"/>
</dbReference>
<proteinExistence type="predicted"/>
<keyword evidence="4" id="KW-0677">Repeat</keyword>
<keyword evidence="3" id="KW-0732">Signal</keyword>
<evidence type="ECO:0000256" key="4">
    <source>
        <dbReference type="ARBA" id="ARBA00022737"/>
    </source>
</evidence>
<dbReference type="SMART" id="SM00209">
    <property type="entry name" value="TSP1"/>
    <property type="match status" value="2"/>
</dbReference>
<dbReference type="EnsemblMetazoa" id="XM_019995597.1">
    <property type="protein sequence ID" value="XP_019851156.1"/>
    <property type="gene ID" value="LOC109581474"/>
</dbReference>
<dbReference type="PANTHER" id="PTHR13723">
    <property type="entry name" value="ADAMTS A DISINTEGRIN AND METALLOPROTEASE WITH THROMBOSPONDIN MOTIFS PROTEASE"/>
    <property type="match status" value="1"/>
</dbReference>
<keyword evidence="6" id="KW-1185">Reference proteome</keyword>
<evidence type="ECO:0000313" key="6">
    <source>
        <dbReference type="Proteomes" id="UP000007879"/>
    </source>
</evidence>